<feature type="compositionally biased region" description="Basic and acidic residues" evidence="4">
    <location>
        <begin position="187"/>
        <end position="210"/>
    </location>
</feature>
<organism evidence="6 7">
    <name type="scientific">Monopterus albus</name>
    <name type="common">Swamp eel</name>
    <dbReference type="NCBI Taxonomy" id="43700"/>
    <lineage>
        <taxon>Eukaryota</taxon>
        <taxon>Metazoa</taxon>
        <taxon>Chordata</taxon>
        <taxon>Craniata</taxon>
        <taxon>Vertebrata</taxon>
        <taxon>Euteleostomi</taxon>
        <taxon>Actinopterygii</taxon>
        <taxon>Neopterygii</taxon>
        <taxon>Teleostei</taxon>
        <taxon>Neoteleostei</taxon>
        <taxon>Acanthomorphata</taxon>
        <taxon>Anabantaria</taxon>
        <taxon>Synbranchiformes</taxon>
        <taxon>Synbranchidae</taxon>
        <taxon>Monopterus</taxon>
    </lineage>
</organism>
<comment type="similarity">
    <text evidence="1">Belongs to the TRAFAC class TrmE-Era-EngA-EngB-Septin-like GTPase superfamily. AIG1/Toc34/Toc159-like paraseptin GTPase family. IAN subfamily.</text>
</comment>
<evidence type="ECO:0000313" key="6">
    <source>
        <dbReference type="Ensembl" id="ENSMALP00000019779.1"/>
    </source>
</evidence>
<protein>
    <recommendedName>
        <fullName evidence="5">AIG1-type G domain-containing protein</fullName>
    </recommendedName>
</protein>
<dbReference type="PANTHER" id="PTHR10903:SF112">
    <property type="entry name" value="SI:CH211-113E8.5"/>
    <property type="match status" value="1"/>
</dbReference>
<name>A0A3Q3JJV6_MONAL</name>
<dbReference type="Proteomes" id="UP000261600">
    <property type="component" value="Unplaced"/>
</dbReference>
<evidence type="ECO:0000256" key="2">
    <source>
        <dbReference type="ARBA" id="ARBA00022741"/>
    </source>
</evidence>
<feature type="domain" description="AIG1-type G" evidence="5">
    <location>
        <begin position="1"/>
        <end position="181"/>
    </location>
</feature>
<dbReference type="InterPro" id="IPR006703">
    <property type="entry name" value="G_AIG1"/>
</dbReference>
<dbReference type="Pfam" id="PF04548">
    <property type="entry name" value="AIG1"/>
    <property type="match status" value="1"/>
</dbReference>
<keyword evidence="7" id="KW-1185">Reference proteome</keyword>
<dbReference type="STRING" id="43700.ENSMALP00000019779"/>
<dbReference type="FunFam" id="3.40.50.300:FF:000366">
    <property type="entry name" value="GTPase, IMAP family member 2"/>
    <property type="match status" value="1"/>
</dbReference>
<evidence type="ECO:0000256" key="4">
    <source>
        <dbReference type="SAM" id="MobiDB-lite"/>
    </source>
</evidence>
<accession>A0A3Q3JJV6</accession>
<evidence type="ECO:0000313" key="7">
    <source>
        <dbReference type="Proteomes" id="UP000261600"/>
    </source>
</evidence>
<sequence>YWENGLIIVGKTGAGKSASGNTILEVKDEGWNIAVIDSPGLFDTNKTRAEVKENIRDCVTRSVPGPHAFLLAISLKSRFTEEEKATVSWIEDNFGPDASMYSLVLFTHADLLEGKSVDDFLNDSKDLKRLVNQCGGRYHAFGNSRPPRDGEQVKGLLRKIETMLRFNGGSHYTNEMYERAQVQLQEERMKTAKEEERRRREKSARTETRSRCRSPSTCTCPERAPRRRWGVSRS</sequence>
<dbReference type="Gene3D" id="3.40.50.300">
    <property type="entry name" value="P-loop containing nucleotide triphosphate hydrolases"/>
    <property type="match status" value="1"/>
</dbReference>
<evidence type="ECO:0000256" key="3">
    <source>
        <dbReference type="ARBA" id="ARBA00023134"/>
    </source>
</evidence>
<dbReference type="InterPro" id="IPR045058">
    <property type="entry name" value="GIMA/IAN/Toc"/>
</dbReference>
<dbReference type="SUPFAM" id="SSF52540">
    <property type="entry name" value="P-loop containing nucleoside triphosphate hydrolases"/>
    <property type="match status" value="1"/>
</dbReference>
<dbReference type="InterPro" id="IPR027417">
    <property type="entry name" value="P-loop_NTPase"/>
</dbReference>
<dbReference type="PROSITE" id="PS51720">
    <property type="entry name" value="G_AIG1"/>
    <property type="match status" value="1"/>
</dbReference>
<dbReference type="GO" id="GO:0005525">
    <property type="term" value="F:GTP binding"/>
    <property type="evidence" value="ECO:0007669"/>
    <property type="project" value="UniProtKB-KW"/>
</dbReference>
<dbReference type="Ensembl" id="ENSMALT00000020168.1">
    <property type="protein sequence ID" value="ENSMALP00000019779.1"/>
    <property type="gene ID" value="ENSMALG00000013799.1"/>
</dbReference>
<feature type="compositionally biased region" description="Basic residues" evidence="4">
    <location>
        <begin position="225"/>
        <end position="234"/>
    </location>
</feature>
<feature type="region of interest" description="Disordered" evidence="4">
    <location>
        <begin position="187"/>
        <end position="234"/>
    </location>
</feature>
<reference evidence="6" key="1">
    <citation type="submission" date="2025-08" db="UniProtKB">
        <authorList>
            <consortium name="Ensembl"/>
        </authorList>
    </citation>
    <scope>IDENTIFICATION</scope>
</reference>
<keyword evidence="2" id="KW-0547">Nucleotide-binding</keyword>
<dbReference type="AlphaFoldDB" id="A0A3Q3JJV6"/>
<evidence type="ECO:0000256" key="1">
    <source>
        <dbReference type="ARBA" id="ARBA00008535"/>
    </source>
</evidence>
<evidence type="ECO:0000259" key="5">
    <source>
        <dbReference type="PROSITE" id="PS51720"/>
    </source>
</evidence>
<proteinExistence type="inferred from homology"/>
<dbReference type="PANTHER" id="PTHR10903">
    <property type="entry name" value="GTPASE, IMAP FAMILY MEMBER-RELATED"/>
    <property type="match status" value="1"/>
</dbReference>
<reference evidence="6" key="2">
    <citation type="submission" date="2025-09" db="UniProtKB">
        <authorList>
            <consortium name="Ensembl"/>
        </authorList>
    </citation>
    <scope>IDENTIFICATION</scope>
</reference>
<keyword evidence="3" id="KW-0342">GTP-binding</keyword>